<keyword evidence="1" id="KW-0677">Repeat</keyword>
<dbReference type="SUPFAM" id="SSF48403">
    <property type="entry name" value="Ankyrin repeat"/>
    <property type="match status" value="1"/>
</dbReference>
<evidence type="ECO:0000256" key="3">
    <source>
        <dbReference type="PROSITE-ProRule" id="PRU00023"/>
    </source>
</evidence>
<dbReference type="Pfam" id="PF12796">
    <property type="entry name" value="Ank_2"/>
    <property type="match status" value="1"/>
</dbReference>
<feature type="coiled-coil region" evidence="4">
    <location>
        <begin position="99"/>
        <end position="126"/>
    </location>
</feature>
<name>A0A935JU84_9RHOO</name>
<keyword evidence="2 3" id="KW-0040">ANK repeat</keyword>
<dbReference type="InterPro" id="IPR036770">
    <property type="entry name" value="Ankyrin_rpt-contain_sf"/>
</dbReference>
<dbReference type="PROSITE" id="PS50088">
    <property type="entry name" value="ANK_REPEAT"/>
    <property type="match status" value="1"/>
</dbReference>
<evidence type="ECO:0000313" key="6">
    <source>
        <dbReference type="Proteomes" id="UP000739411"/>
    </source>
</evidence>
<evidence type="ECO:0000256" key="1">
    <source>
        <dbReference type="ARBA" id="ARBA00022737"/>
    </source>
</evidence>
<keyword evidence="4" id="KW-0175">Coiled coil</keyword>
<proteinExistence type="predicted"/>
<dbReference type="Gene3D" id="1.25.40.20">
    <property type="entry name" value="Ankyrin repeat-containing domain"/>
    <property type="match status" value="1"/>
</dbReference>
<accession>A0A935JU84</accession>
<dbReference type="PROSITE" id="PS50297">
    <property type="entry name" value="ANK_REP_REGION"/>
    <property type="match status" value="1"/>
</dbReference>
<dbReference type="Proteomes" id="UP000739411">
    <property type="component" value="Unassembled WGS sequence"/>
</dbReference>
<comment type="caution">
    <text evidence="5">The sequence shown here is derived from an EMBL/GenBank/DDBJ whole genome shotgun (WGS) entry which is preliminary data.</text>
</comment>
<evidence type="ECO:0000256" key="4">
    <source>
        <dbReference type="SAM" id="Coils"/>
    </source>
</evidence>
<organism evidence="5 6">
    <name type="scientific">Candidatus Dechloromonas phosphorivorans</name>
    <dbReference type="NCBI Taxonomy" id="2899244"/>
    <lineage>
        <taxon>Bacteria</taxon>
        <taxon>Pseudomonadati</taxon>
        <taxon>Pseudomonadota</taxon>
        <taxon>Betaproteobacteria</taxon>
        <taxon>Rhodocyclales</taxon>
        <taxon>Azonexaceae</taxon>
        <taxon>Dechloromonas</taxon>
    </lineage>
</organism>
<feature type="repeat" description="ANK" evidence="3">
    <location>
        <begin position="31"/>
        <end position="63"/>
    </location>
</feature>
<protein>
    <submittedName>
        <fullName evidence="5">Ankyrin repeat domain-containing protein</fullName>
    </submittedName>
</protein>
<dbReference type="InterPro" id="IPR051165">
    <property type="entry name" value="Multifunctional_ANK_Repeat"/>
</dbReference>
<evidence type="ECO:0000313" key="5">
    <source>
        <dbReference type="EMBL" id="MBK7413857.1"/>
    </source>
</evidence>
<dbReference type="EMBL" id="JADJMS010000003">
    <property type="protein sequence ID" value="MBK7413857.1"/>
    <property type="molecule type" value="Genomic_DNA"/>
</dbReference>
<evidence type="ECO:0000256" key="2">
    <source>
        <dbReference type="ARBA" id="ARBA00023043"/>
    </source>
</evidence>
<reference evidence="5 6" key="1">
    <citation type="submission" date="2020-10" db="EMBL/GenBank/DDBJ databases">
        <title>Connecting structure to function with the recovery of over 1000 high-quality activated sludge metagenome-assembled genomes encoding full-length rRNA genes using long-read sequencing.</title>
        <authorList>
            <person name="Singleton C.M."/>
            <person name="Petriglieri F."/>
            <person name="Kristensen J.M."/>
            <person name="Kirkegaard R.H."/>
            <person name="Michaelsen T.Y."/>
            <person name="Andersen M.H."/>
            <person name="Karst S.M."/>
            <person name="Dueholm M.S."/>
            <person name="Nielsen P.H."/>
            <person name="Albertsen M."/>
        </authorList>
    </citation>
    <scope>NUCLEOTIDE SEQUENCE [LARGE SCALE GENOMIC DNA]</scope>
    <source>
        <strain evidence="5">EsbW_18-Q3-R4-48_BATAC.463</strain>
    </source>
</reference>
<gene>
    <name evidence="5" type="ORF">IPJ38_00720</name>
</gene>
<dbReference type="AlphaFoldDB" id="A0A935JU84"/>
<dbReference type="PANTHER" id="PTHR24123:SF33">
    <property type="entry name" value="PROTEIN HOS4"/>
    <property type="match status" value="1"/>
</dbReference>
<sequence>MTIEIEDNLSIFYTELIESRISILSEGGFNNKRTPLHHACGQGKYLIVDWLINHGAKVDALDGESNTPLFYSSSQEFNSISELLIANGADPLLSRQGVENSLKIQLHEKEQELEALKNNYDKNIEDAKPIEITAIIERLELLEDKLGVRFEGVYCSQIKRSWEIPVDYVIEANFDVIGTGEILNRSFSPTLSAYNVSGQLLNTSTSFINNDRFLGIESIKIQMVCAEAPTRLRLYPANPI</sequence>
<dbReference type="SMART" id="SM00248">
    <property type="entry name" value="ANK"/>
    <property type="match status" value="2"/>
</dbReference>
<dbReference type="PANTHER" id="PTHR24123">
    <property type="entry name" value="ANKYRIN REPEAT-CONTAINING"/>
    <property type="match status" value="1"/>
</dbReference>
<dbReference type="InterPro" id="IPR002110">
    <property type="entry name" value="Ankyrin_rpt"/>
</dbReference>